<dbReference type="InterPro" id="IPR006311">
    <property type="entry name" value="TAT_signal"/>
</dbReference>
<evidence type="ECO:0000313" key="4">
    <source>
        <dbReference type="EMBL" id="PWR03285.1"/>
    </source>
</evidence>
<name>A0A2V2LD31_9RHOB</name>
<proteinExistence type="inferred from homology"/>
<keyword evidence="3" id="KW-0732">Signal</keyword>
<evidence type="ECO:0000256" key="2">
    <source>
        <dbReference type="ARBA" id="ARBA00022801"/>
    </source>
</evidence>
<dbReference type="SUPFAM" id="SSF56601">
    <property type="entry name" value="beta-lactamase/transpeptidase-like"/>
    <property type="match status" value="1"/>
</dbReference>
<dbReference type="GO" id="GO:0000270">
    <property type="term" value="P:peptidoglycan metabolic process"/>
    <property type="evidence" value="ECO:0007669"/>
    <property type="project" value="TreeGrafter"/>
</dbReference>
<dbReference type="PROSITE" id="PS51318">
    <property type="entry name" value="TAT"/>
    <property type="match status" value="1"/>
</dbReference>
<protein>
    <submittedName>
        <fullName evidence="4">D-alanyl-D-alanine carboxypeptidase/D-alanyl-D-alanine-endopeptidase</fullName>
    </submittedName>
</protein>
<gene>
    <name evidence="4" type="primary">dacB</name>
    <name evidence="4" type="ORF">DKT77_07405</name>
</gene>
<evidence type="ECO:0000313" key="5">
    <source>
        <dbReference type="Proteomes" id="UP000245680"/>
    </source>
</evidence>
<dbReference type="EMBL" id="QGKU01000029">
    <property type="protein sequence ID" value="PWR03285.1"/>
    <property type="molecule type" value="Genomic_DNA"/>
</dbReference>
<feature type="signal peptide" evidence="3">
    <location>
        <begin position="1"/>
        <end position="26"/>
    </location>
</feature>
<keyword evidence="5" id="KW-1185">Reference proteome</keyword>
<dbReference type="AlphaFoldDB" id="A0A2V2LD31"/>
<dbReference type="RefSeq" id="WP_109811077.1">
    <property type="nucleotide sequence ID" value="NZ_QGKU01000029.1"/>
</dbReference>
<keyword evidence="4" id="KW-0121">Carboxypeptidase</keyword>
<feature type="chain" id="PRO_5016000808" evidence="3">
    <location>
        <begin position="27"/>
        <end position="498"/>
    </location>
</feature>
<dbReference type="PRINTS" id="PR00922">
    <property type="entry name" value="DADACBPTASE3"/>
</dbReference>
<dbReference type="InterPro" id="IPR000667">
    <property type="entry name" value="Peptidase_S13"/>
</dbReference>
<comment type="similarity">
    <text evidence="1">Belongs to the peptidase S13 family.</text>
</comment>
<dbReference type="NCBIfam" id="TIGR00666">
    <property type="entry name" value="PBP4"/>
    <property type="match status" value="1"/>
</dbReference>
<accession>A0A2V2LD31</accession>
<dbReference type="Gene3D" id="3.40.710.10">
    <property type="entry name" value="DD-peptidase/beta-lactamase superfamily"/>
    <property type="match status" value="1"/>
</dbReference>
<keyword evidence="4" id="KW-0645">Protease</keyword>
<dbReference type="InterPro" id="IPR012338">
    <property type="entry name" value="Beta-lactam/transpept-like"/>
</dbReference>
<organism evidence="4 5">
    <name type="scientific">Meridianimarinicoccus roseus</name>
    <dbReference type="NCBI Taxonomy" id="2072018"/>
    <lineage>
        <taxon>Bacteria</taxon>
        <taxon>Pseudomonadati</taxon>
        <taxon>Pseudomonadota</taxon>
        <taxon>Alphaproteobacteria</taxon>
        <taxon>Rhodobacterales</taxon>
        <taxon>Paracoccaceae</taxon>
        <taxon>Meridianimarinicoccus</taxon>
    </lineage>
</organism>
<evidence type="ECO:0000256" key="3">
    <source>
        <dbReference type="SAM" id="SignalP"/>
    </source>
</evidence>
<sequence>MIVTRRLLLAGLSGAAANAAIGPALANVTQSPRPRLRPPPPLPPDLGSVTLGRIAEAGLSGDVACVLADANTGAIRFAYQQDLALPPASTAKAITAAYGFDLLGIGHRFETQVIGTAPVRDGVLQGDLILAGGGAPGLATGDLAELCATLKAAGLRAVTGRFEVWGGALPRVEEIDPGQPDHLGYNPSVSGLNLNYNRVHFEWRRAGADYSVSMDARGGGYTPQVTHSRMQVAGRSAPLFALSMDADTGRESWSVARSGLGGGGTRWLPVRNSALYAGDVFRTLARAQGIALPVAQERSAPPQGLVLASLYGPPLSEVAAGMLKYSTNLTAEAIGMSATKALLGRAPGTLAASGAAMSGWASGPQALGMTESRFVDHSGLGDTSRVTARDMAAALARLGPDGALRRAMKDIPLKREDGTRAPLQLFAKTGTLNFVSALCGHIRPEGGPPLVFAILTADLARRAAIPPGGEENPPGTRTWTRRSRAMQFDLVQLWARYA</sequence>
<reference evidence="4 5" key="1">
    <citation type="submission" date="2018-05" db="EMBL/GenBank/DDBJ databases">
        <title>Rhodobacteraceae gen. nov., sp. nov. isolated from sea water.</title>
        <authorList>
            <person name="Ren Y."/>
        </authorList>
    </citation>
    <scope>NUCLEOTIDE SEQUENCE [LARGE SCALE GENOMIC DNA]</scope>
    <source>
        <strain evidence="4 5">TG-679</strain>
    </source>
</reference>
<dbReference type="GO" id="GO:0006508">
    <property type="term" value="P:proteolysis"/>
    <property type="evidence" value="ECO:0007669"/>
    <property type="project" value="InterPro"/>
</dbReference>
<dbReference type="OrthoDB" id="5372081at2"/>
<keyword evidence="2" id="KW-0378">Hydrolase</keyword>
<dbReference type="PANTHER" id="PTHR30023:SF0">
    <property type="entry name" value="PENICILLIN-SENSITIVE CARBOXYPEPTIDASE A"/>
    <property type="match status" value="1"/>
</dbReference>
<dbReference type="GO" id="GO:0004185">
    <property type="term" value="F:serine-type carboxypeptidase activity"/>
    <property type="evidence" value="ECO:0007669"/>
    <property type="project" value="InterPro"/>
</dbReference>
<comment type="caution">
    <text evidence="4">The sequence shown here is derived from an EMBL/GenBank/DDBJ whole genome shotgun (WGS) entry which is preliminary data.</text>
</comment>
<dbReference type="Gene3D" id="3.50.80.20">
    <property type="entry name" value="D-Ala-D-Ala carboxypeptidase C, peptidase S13"/>
    <property type="match status" value="1"/>
</dbReference>
<dbReference type="Proteomes" id="UP000245680">
    <property type="component" value="Unassembled WGS sequence"/>
</dbReference>
<evidence type="ECO:0000256" key="1">
    <source>
        <dbReference type="ARBA" id="ARBA00006096"/>
    </source>
</evidence>
<dbReference type="PANTHER" id="PTHR30023">
    <property type="entry name" value="D-ALANYL-D-ALANINE CARBOXYPEPTIDASE"/>
    <property type="match status" value="1"/>
</dbReference>
<dbReference type="Pfam" id="PF02113">
    <property type="entry name" value="Peptidase_S13"/>
    <property type="match status" value="1"/>
</dbReference>